<dbReference type="Pfam" id="PF07645">
    <property type="entry name" value="EGF_CA"/>
    <property type="match status" value="1"/>
</dbReference>
<dbReference type="InterPro" id="IPR001881">
    <property type="entry name" value="EGF-like_Ca-bd_dom"/>
</dbReference>
<dbReference type="EMBL" id="CACRXK020006570">
    <property type="protein sequence ID" value="CAB4009776.1"/>
    <property type="molecule type" value="Genomic_DNA"/>
</dbReference>
<keyword evidence="7" id="KW-1133">Transmembrane helix</keyword>
<evidence type="ECO:0000256" key="1">
    <source>
        <dbReference type="ARBA" id="ARBA00022536"/>
    </source>
</evidence>
<evidence type="ECO:0000313" key="8">
    <source>
        <dbReference type="EMBL" id="CAB4009776.1"/>
    </source>
</evidence>
<dbReference type="InterPro" id="IPR018097">
    <property type="entry name" value="EGF_Ca-bd_CS"/>
</dbReference>
<dbReference type="PROSITE" id="PS50026">
    <property type="entry name" value="EGF_3"/>
    <property type="match status" value="2"/>
</dbReference>
<proteinExistence type="predicted"/>
<feature type="disulfide bond" evidence="5">
    <location>
        <begin position="203"/>
        <end position="212"/>
    </location>
</feature>
<dbReference type="SUPFAM" id="SSF57184">
    <property type="entry name" value="Growth factor receptor domain"/>
    <property type="match status" value="1"/>
</dbReference>
<evidence type="ECO:0000256" key="3">
    <source>
        <dbReference type="ARBA" id="ARBA00023157"/>
    </source>
</evidence>
<feature type="region of interest" description="Disordered" evidence="6">
    <location>
        <begin position="508"/>
        <end position="530"/>
    </location>
</feature>
<feature type="compositionally biased region" description="Low complexity" evidence="6">
    <location>
        <begin position="411"/>
        <end position="423"/>
    </location>
</feature>
<dbReference type="SMART" id="SM00179">
    <property type="entry name" value="EGF_CA"/>
    <property type="match status" value="2"/>
</dbReference>
<keyword evidence="4" id="KW-0325">Glycoprotein</keyword>
<dbReference type="InterPro" id="IPR009030">
    <property type="entry name" value="Growth_fac_rcpt_cys_sf"/>
</dbReference>
<evidence type="ECO:0000256" key="4">
    <source>
        <dbReference type="ARBA" id="ARBA00023180"/>
    </source>
</evidence>
<keyword evidence="1 5" id="KW-0245">EGF-like domain</keyword>
<dbReference type="AlphaFoldDB" id="A0A6S7HWF3"/>
<protein>
    <submittedName>
        <fullName evidence="8">Protocadherin Fat 1-like</fullName>
    </submittedName>
</protein>
<sequence>MTFNGNSYVRYSLRDEKTKISSFSVSVRTTKPSGTIFSVKGSHDYFILEIVNGKIRARFDYGSGEGVGIIDQVKVNDGKWHDVEMKRKQRNVRLTLDSGKYMTESVASGSMSFLNVHMNNIIVGGELPKRSIRSATTVSNGYFGCMESPRLNGNDLPLSGSNLAATALAKGVTNNCSIDICHPSFCQNDGVCRMKDEEPTCECEPGFKSNDCSKDINECKLFPCKNNGKCINTFGSFRCECNDSNLDGVLCETHVAAVTRTGQFGTREFIFIGATVFVLIIIAVIIVLVCRCCHKRRRRAKAARQDHERHELKMKETDEEMPPYPPPPPPRRGDVDDPPTRLGSRAPSWDYADLPEMGPNRLKKFSDSDEYLNDSGEYSGTNGVPQVPRRPRHIETGGVPDVPKKPKQYRCSRASSQSSVRSQSYEDVSEIGVEGLELIRQGTKDIELITKAADVVDGLLGTNCATPPSDDDTQSECSQLDTQEPFHTGHLETYDDNEVAYFIPDSDMRDSVSNSDHEDETSAMLEKLPTVTDSRGEILYKESQL</sequence>
<evidence type="ECO:0000256" key="2">
    <source>
        <dbReference type="ARBA" id="ARBA00022737"/>
    </source>
</evidence>
<evidence type="ECO:0000256" key="7">
    <source>
        <dbReference type="SAM" id="Phobius"/>
    </source>
</evidence>
<feature type="transmembrane region" description="Helical" evidence="7">
    <location>
        <begin position="269"/>
        <end position="290"/>
    </location>
</feature>
<dbReference type="PANTHER" id="PTHR15036:SF85">
    <property type="entry name" value="SP2353, ISOFORM A"/>
    <property type="match status" value="1"/>
</dbReference>
<dbReference type="InterPro" id="IPR001791">
    <property type="entry name" value="Laminin_G"/>
</dbReference>
<dbReference type="SUPFAM" id="SSF49899">
    <property type="entry name" value="Concanavalin A-like lectins/glucanases"/>
    <property type="match status" value="1"/>
</dbReference>
<dbReference type="PROSITE" id="PS01186">
    <property type="entry name" value="EGF_2"/>
    <property type="match status" value="1"/>
</dbReference>
<dbReference type="CDD" id="cd00054">
    <property type="entry name" value="EGF_CA"/>
    <property type="match status" value="1"/>
</dbReference>
<feature type="region of interest" description="Disordered" evidence="6">
    <location>
        <begin position="303"/>
        <end position="423"/>
    </location>
</feature>
<dbReference type="PROSITE" id="PS00010">
    <property type="entry name" value="ASX_HYDROXYL"/>
    <property type="match status" value="1"/>
</dbReference>
<comment type="caution">
    <text evidence="8">The sequence shown here is derived from an EMBL/GenBank/DDBJ whole genome shotgun (WGS) entry which is preliminary data.</text>
</comment>
<keyword evidence="3 5" id="KW-1015">Disulfide bond</keyword>
<dbReference type="PROSITE" id="PS50025">
    <property type="entry name" value="LAM_G_DOMAIN"/>
    <property type="match status" value="1"/>
</dbReference>
<dbReference type="Pfam" id="PF12661">
    <property type="entry name" value="hEGF"/>
    <property type="match status" value="1"/>
</dbReference>
<keyword evidence="7" id="KW-0812">Transmembrane</keyword>
<evidence type="ECO:0000313" key="9">
    <source>
        <dbReference type="Proteomes" id="UP001152795"/>
    </source>
</evidence>
<organism evidence="8 9">
    <name type="scientific">Paramuricea clavata</name>
    <name type="common">Red gorgonian</name>
    <name type="synonym">Violescent sea-whip</name>
    <dbReference type="NCBI Taxonomy" id="317549"/>
    <lineage>
        <taxon>Eukaryota</taxon>
        <taxon>Metazoa</taxon>
        <taxon>Cnidaria</taxon>
        <taxon>Anthozoa</taxon>
        <taxon>Octocorallia</taxon>
        <taxon>Malacalcyonacea</taxon>
        <taxon>Plexauridae</taxon>
        <taxon>Paramuricea</taxon>
    </lineage>
</organism>
<dbReference type="GO" id="GO:0005509">
    <property type="term" value="F:calcium ion binding"/>
    <property type="evidence" value="ECO:0007669"/>
    <property type="project" value="InterPro"/>
</dbReference>
<dbReference type="InterPro" id="IPR000152">
    <property type="entry name" value="EGF-type_Asp/Asn_hydroxyl_site"/>
</dbReference>
<dbReference type="PANTHER" id="PTHR15036">
    <property type="entry name" value="PIKACHURIN-LIKE PROTEIN"/>
    <property type="match status" value="1"/>
</dbReference>
<dbReference type="Pfam" id="PF02210">
    <property type="entry name" value="Laminin_G_2"/>
    <property type="match status" value="1"/>
</dbReference>
<dbReference type="InterPro" id="IPR049883">
    <property type="entry name" value="NOTCH1_EGF-like"/>
</dbReference>
<keyword evidence="7" id="KW-0472">Membrane</keyword>
<comment type="caution">
    <text evidence="5">Lacks conserved residue(s) required for the propagation of feature annotation.</text>
</comment>
<gene>
    <name evidence="8" type="ORF">PACLA_8A047297</name>
</gene>
<dbReference type="Gene3D" id="2.60.120.200">
    <property type="match status" value="1"/>
</dbReference>
<dbReference type="SMART" id="SM00282">
    <property type="entry name" value="LamG"/>
    <property type="match status" value="1"/>
</dbReference>
<dbReference type="Gene3D" id="2.10.25.10">
    <property type="entry name" value="Laminin"/>
    <property type="match status" value="2"/>
</dbReference>
<keyword evidence="9" id="KW-1185">Reference proteome</keyword>
<dbReference type="OrthoDB" id="5987304at2759"/>
<reference evidence="8" key="1">
    <citation type="submission" date="2020-04" db="EMBL/GenBank/DDBJ databases">
        <authorList>
            <person name="Alioto T."/>
            <person name="Alioto T."/>
            <person name="Gomez Garrido J."/>
        </authorList>
    </citation>
    <scope>NUCLEOTIDE SEQUENCE</scope>
    <source>
        <strain evidence="8">A484AB</strain>
    </source>
</reference>
<dbReference type="InterPro" id="IPR000742">
    <property type="entry name" value="EGF"/>
</dbReference>
<keyword evidence="2" id="KW-0677">Repeat</keyword>
<dbReference type="CDD" id="cd00110">
    <property type="entry name" value="LamG"/>
    <property type="match status" value="1"/>
</dbReference>
<accession>A0A6S7HWF3</accession>
<name>A0A6S7HWF3_PARCT</name>
<dbReference type="SMART" id="SM00181">
    <property type="entry name" value="EGF"/>
    <property type="match status" value="2"/>
</dbReference>
<feature type="compositionally biased region" description="Basic and acidic residues" evidence="6">
    <location>
        <begin position="303"/>
        <end position="316"/>
    </location>
</feature>
<dbReference type="InterPro" id="IPR013320">
    <property type="entry name" value="ConA-like_dom_sf"/>
</dbReference>
<dbReference type="Proteomes" id="UP001152795">
    <property type="component" value="Unassembled WGS sequence"/>
</dbReference>
<dbReference type="InterPro" id="IPR050372">
    <property type="entry name" value="Neurexin-related_CASP"/>
</dbReference>
<dbReference type="GO" id="GO:0016020">
    <property type="term" value="C:membrane"/>
    <property type="evidence" value="ECO:0007669"/>
    <property type="project" value="UniProtKB-SubCell"/>
</dbReference>
<evidence type="ECO:0000256" key="6">
    <source>
        <dbReference type="SAM" id="MobiDB-lite"/>
    </source>
</evidence>
<dbReference type="PROSITE" id="PS01187">
    <property type="entry name" value="EGF_CA"/>
    <property type="match status" value="1"/>
</dbReference>
<dbReference type="InterPro" id="IPR013032">
    <property type="entry name" value="EGF-like_CS"/>
</dbReference>
<evidence type="ECO:0000256" key="5">
    <source>
        <dbReference type="PROSITE-ProRule" id="PRU00076"/>
    </source>
</evidence>